<dbReference type="EMBL" id="CABFNS010000795">
    <property type="protein sequence ID" value="VUC28907.1"/>
    <property type="molecule type" value="Genomic_DNA"/>
</dbReference>
<accession>A0ABY6UCM2</accession>
<evidence type="ECO:0008006" key="3">
    <source>
        <dbReference type="Google" id="ProtNLM"/>
    </source>
</evidence>
<comment type="caution">
    <text evidence="1">The sequence shown here is derived from an EMBL/GenBank/DDBJ whole genome shotgun (WGS) entry which is preliminary data.</text>
</comment>
<name>A0ABY6UCM2_BIOOC</name>
<reference evidence="1 2" key="1">
    <citation type="submission" date="2019-06" db="EMBL/GenBank/DDBJ databases">
        <authorList>
            <person name="Broberg M."/>
        </authorList>
    </citation>
    <scope>NUCLEOTIDE SEQUENCE [LARGE SCALE GENOMIC DNA]</scope>
</reference>
<protein>
    <recommendedName>
        <fullName evidence="3">NWD NACHT-NTPase N-terminal domain-containing protein</fullName>
    </recommendedName>
</protein>
<keyword evidence="2" id="KW-1185">Reference proteome</keyword>
<evidence type="ECO:0000313" key="1">
    <source>
        <dbReference type="EMBL" id="VUC28907.1"/>
    </source>
</evidence>
<evidence type="ECO:0000313" key="2">
    <source>
        <dbReference type="Proteomes" id="UP000766486"/>
    </source>
</evidence>
<organism evidence="1 2">
    <name type="scientific">Bionectria ochroleuca</name>
    <name type="common">Gliocladium roseum</name>
    <dbReference type="NCBI Taxonomy" id="29856"/>
    <lineage>
        <taxon>Eukaryota</taxon>
        <taxon>Fungi</taxon>
        <taxon>Dikarya</taxon>
        <taxon>Ascomycota</taxon>
        <taxon>Pezizomycotina</taxon>
        <taxon>Sordariomycetes</taxon>
        <taxon>Hypocreomycetidae</taxon>
        <taxon>Hypocreales</taxon>
        <taxon>Bionectriaceae</taxon>
        <taxon>Clonostachys</taxon>
    </lineage>
</organism>
<gene>
    <name evidence="1" type="ORF">CLO192961_LOCUS248206</name>
</gene>
<sequence>MVTPRGSDRIQQVGDLGKEIKESLTRGKNRADIYAKRSIKEILNQTWLVGNDTTSFVRVVAVELVKFVAVLCLKLDEMDKWLEDENTAERQDEAARLTILKVMEHYAVVWDMYPRKYLPALPSPSQP</sequence>
<proteinExistence type="predicted"/>
<dbReference type="Proteomes" id="UP000766486">
    <property type="component" value="Unassembled WGS sequence"/>
</dbReference>